<reference evidence="2 3" key="1">
    <citation type="submission" date="2011-08" db="EMBL/GenBank/DDBJ databases">
        <authorList>
            <person name="Weinstock G."/>
            <person name="Sodergren E."/>
            <person name="Clifton S."/>
            <person name="Fulton L."/>
            <person name="Fulton B."/>
            <person name="Courtney L."/>
            <person name="Fronick C."/>
            <person name="Harrison M."/>
            <person name="Strong C."/>
            <person name="Farmer C."/>
            <person name="Delahaunty K."/>
            <person name="Markovic C."/>
            <person name="Hall O."/>
            <person name="Minx P."/>
            <person name="Tomlinson C."/>
            <person name="Mitreva M."/>
            <person name="Hou S."/>
            <person name="Chen J."/>
            <person name="Wollam A."/>
            <person name="Pepin K.H."/>
            <person name="Johnson M."/>
            <person name="Bhonagiri V."/>
            <person name="Zhang X."/>
            <person name="Suruliraj S."/>
            <person name="Warren W."/>
            <person name="Chinwalla A."/>
            <person name="Mardis E.R."/>
            <person name="Wilson R.K."/>
        </authorList>
    </citation>
    <scope>NUCLEOTIDE SEQUENCE [LARGE SCALE GENOMIC DNA]</scope>
    <source>
        <strain evidence="2 3">F0357</strain>
    </source>
</reference>
<gene>
    <name evidence="2" type="ORF">HMPREF0080_00955</name>
</gene>
<keyword evidence="1" id="KW-1133">Transmembrane helix</keyword>
<evidence type="ECO:0000313" key="2">
    <source>
        <dbReference type="EMBL" id="EHM41085.1"/>
    </source>
</evidence>
<dbReference type="STRING" id="861450.HMPREF0080_00955"/>
<evidence type="ECO:0000256" key="1">
    <source>
        <dbReference type="SAM" id="Phobius"/>
    </source>
</evidence>
<feature type="transmembrane region" description="Helical" evidence="1">
    <location>
        <begin position="12"/>
        <end position="36"/>
    </location>
</feature>
<keyword evidence="1" id="KW-0472">Membrane</keyword>
<comment type="caution">
    <text evidence="2">The sequence shown here is derived from an EMBL/GenBank/DDBJ whole genome shotgun (WGS) entry which is preliminary data.</text>
</comment>
<proteinExistence type="predicted"/>
<protein>
    <submittedName>
        <fullName evidence="2">Uncharacterized protein</fullName>
    </submittedName>
</protein>
<dbReference type="AlphaFoldDB" id="G9YH30"/>
<name>G9YH30_9FIRM</name>
<dbReference type="EMBL" id="AGCJ01000038">
    <property type="protein sequence ID" value="EHM41085.1"/>
    <property type="molecule type" value="Genomic_DNA"/>
</dbReference>
<dbReference type="Proteomes" id="UP000005481">
    <property type="component" value="Unassembled WGS sequence"/>
</dbReference>
<evidence type="ECO:0000313" key="3">
    <source>
        <dbReference type="Proteomes" id="UP000005481"/>
    </source>
</evidence>
<dbReference type="HOGENOM" id="CLU_3163939_0_0_9"/>
<keyword evidence="3" id="KW-1185">Reference proteome</keyword>
<accession>G9YH30</accession>
<sequence>MYNGGCRQNEVNFLFCCSPVFFINTMTVMLFLYGFLRRLCKSGMLHT</sequence>
<organism evidence="2 3">
    <name type="scientific">Anaeroglobus geminatus F0357</name>
    <dbReference type="NCBI Taxonomy" id="861450"/>
    <lineage>
        <taxon>Bacteria</taxon>
        <taxon>Bacillati</taxon>
        <taxon>Bacillota</taxon>
        <taxon>Negativicutes</taxon>
        <taxon>Veillonellales</taxon>
        <taxon>Veillonellaceae</taxon>
        <taxon>Anaeroglobus</taxon>
    </lineage>
</organism>
<keyword evidence="1" id="KW-0812">Transmembrane</keyword>